<dbReference type="RefSeq" id="WP_005628493.1">
    <property type="nucleotide sequence ID" value="NZ_AMRA01000077.1"/>
</dbReference>
<dbReference type="eggNOG" id="COG3559">
    <property type="taxonomic scope" value="Bacteria"/>
</dbReference>
<dbReference type="AlphaFoldDB" id="K5BFI5"/>
<evidence type="ECO:0000313" key="2">
    <source>
        <dbReference type="Proteomes" id="UP000006265"/>
    </source>
</evidence>
<sequence>MIAAVVSDTSVTPTGRHPAAVRRLLIRQLRWGTAVVALLCGGVAASVAGQYQTISSLLNEPALQAIAGNPAEKVLLGSPLAIDSQGGFTVWRTSTLILLFVGLWAALTATRVSRGEEESGRWDLLLGGRLALADIIRQGIAAFTAAALVIGATLAVGLLAVGTAPQGTALFAAGVSLNALTFATVALFAAQLVPSRPAATAISVAVLAASWALRMLADSSAAWAWMAWTTPFGLVARSAPFAGDRILPLIVLAAFPMVFAAATLFAAHRRDLGEGLIAVPTRRPPRLGLLRSVSGFAARRCARTALGWALAVAAFFVLIGSLLNTVLQFFRTNPQIADLAAEAGIGGFDSVDVFAAPLFGILPVATGLFAVMRLSVMVFEERAGRWNLLLALPISRLRLLGAEVAVTLGAVALLHLVAAAAMWGGAALTGAALSLPDAVGGALNAMPIALLATGATVVGVGWTPHLAPALGALPLVGGFVVNAISQSIATPSWVANLSPWAHVGAVPAAPPHWTAIVVFLVLSAALTGFGLLGYERRDAIG</sequence>
<protein>
    <submittedName>
        <fullName evidence="1">ABC-2 transporter family protein</fullName>
    </submittedName>
</protein>
<proteinExistence type="predicted"/>
<keyword evidence="2" id="KW-1185">Reference proteome</keyword>
<dbReference type="PATRIC" id="fig|1122247.3.peg.2673"/>
<gene>
    <name evidence="1" type="ORF">C731_2784</name>
</gene>
<dbReference type="Proteomes" id="UP000006265">
    <property type="component" value="Unassembled WGS sequence"/>
</dbReference>
<dbReference type="EMBL" id="AMRA01000077">
    <property type="protein sequence ID" value="EKF23181.1"/>
    <property type="molecule type" value="Genomic_DNA"/>
</dbReference>
<organism evidence="1 2">
    <name type="scientific">Mycolicibacterium hassiacum (strain DSM 44199 / CIP 105218 / JCM 12690 / 3849)</name>
    <name type="common">Mycobacterium hassiacum</name>
    <dbReference type="NCBI Taxonomy" id="1122247"/>
    <lineage>
        <taxon>Bacteria</taxon>
        <taxon>Bacillati</taxon>
        <taxon>Actinomycetota</taxon>
        <taxon>Actinomycetes</taxon>
        <taxon>Mycobacteriales</taxon>
        <taxon>Mycobacteriaceae</taxon>
        <taxon>Mycolicibacterium</taxon>
    </lineage>
</organism>
<name>K5BFI5_MYCHD</name>
<reference evidence="1 2" key="1">
    <citation type="journal article" date="2012" name="J. Bacteriol.">
        <title>Genome sequence of Mycobacterium hassiacum DSM 44199, a rare source of heat-stable mycobacterial proteins.</title>
        <authorList>
            <person name="Tiago I."/>
            <person name="Maranha A."/>
            <person name="Mendes V."/>
            <person name="Alarico S."/>
            <person name="Moynihan P.J."/>
            <person name="Clarke A.J."/>
            <person name="Macedo-Ribeiro S."/>
            <person name="Pereira P.J."/>
            <person name="Empadinhas N."/>
        </authorList>
    </citation>
    <scope>NUCLEOTIDE SEQUENCE [LARGE SCALE GENOMIC DNA]</scope>
    <source>
        <strain evidence="2">DSM 44199 / CIP 105218 / JCM 12690 / 3849</strain>
    </source>
</reference>
<evidence type="ECO:0000313" key="1">
    <source>
        <dbReference type="EMBL" id="EKF23181.1"/>
    </source>
</evidence>
<dbReference type="OrthoDB" id="2014935at2"/>
<accession>K5BFI5</accession>
<dbReference type="STRING" id="1122247.GCA_000379865_01416"/>
<comment type="caution">
    <text evidence="1">The sequence shown here is derived from an EMBL/GenBank/DDBJ whole genome shotgun (WGS) entry which is preliminary data.</text>
</comment>